<dbReference type="PROSITE" id="PS51257">
    <property type="entry name" value="PROKAR_LIPOPROTEIN"/>
    <property type="match status" value="1"/>
</dbReference>
<keyword evidence="2" id="KW-0472">Membrane</keyword>
<organism evidence="3 4">
    <name type="scientific">Nannocystis pusilla</name>
    <dbReference type="NCBI Taxonomy" id="889268"/>
    <lineage>
        <taxon>Bacteria</taxon>
        <taxon>Pseudomonadati</taxon>
        <taxon>Myxococcota</taxon>
        <taxon>Polyangia</taxon>
        <taxon>Nannocystales</taxon>
        <taxon>Nannocystaceae</taxon>
        <taxon>Nannocystis</taxon>
    </lineage>
</organism>
<dbReference type="Proteomes" id="UP001139031">
    <property type="component" value="Unassembled WGS sequence"/>
</dbReference>
<feature type="transmembrane region" description="Helical" evidence="2">
    <location>
        <begin position="7"/>
        <end position="26"/>
    </location>
</feature>
<comment type="caution">
    <text evidence="3">The sequence shown here is derived from an EMBL/GenBank/DDBJ whole genome shotgun (WGS) entry which is preliminary data.</text>
</comment>
<keyword evidence="4" id="KW-1185">Reference proteome</keyword>
<protein>
    <submittedName>
        <fullName evidence="3">Uncharacterized protein</fullName>
    </submittedName>
</protein>
<evidence type="ECO:0000256" key="2">
    <source>
        <dbReference type="SAM" id="Phobius"/>
    </source>
</evidence>
<keyword evidence="2" id="KW-0812">Transmembrane</keyword>
<dbReference type="RefSeq" id="WP_224193847.1">
    <property type="nucleotide sequence ID" value="NZ_JAIRAU010000028.1"/>
</dbReference>
<evidence type="ECO:0000313" key="4">
    <source>
        <dbReference type="Proteomes" id="UP001139031"/>
    </source>
</evidence>
<reference evidence="3" key="1">
    <citation type="submission" date="2021-08" db="EMBL/GenBank/DDBJ databases">
        <authorList>
            <person name="Stevens D.C."/>
        </authorList>
    </citation>
    <scope>NUCLEOTIDE SEQUENCE</scope>
    <source>
        <strain evidence="3">DSM 53165</strain>
    </source>
</reference>
<name>A0ABS7TV51_9BACT</name>
<feature type="region of interest" description="Disordered" evidence="1">
    <location>
        <begin position="184"/>
        <end position="203"/>
    </location>
</feature>
<dbReference type="EMBL" id="JAIRAU010000028">
    <property type="protein sequence ID" value="MBZ5712086.1"/>
    <property type="molecule type" value="Genomic_DNA"/>
</dbReference>
<sequence>MTKGARVTAMVVGSLVVLAIACVVLVKLDIRCLPAPLYPPDMPGDRSNPKLVAMFNEQIDGLERGELDADWFPGIIPEAAANARTWFGEVREFVTHCRYGASNKFNWFMYDLTLAGGQVFADQTASTDRCSDEYQTAMRVTFDAGRVVDVKTDGSELERPLDSAQAAVARTLKALIRRDMDARPGRYFKPAPVGPTPAEQWAQ</sequence>
<keyword evidence="2" id="KW-1133">Transmembrane helix</keyword>
<evidence type="ECO:0000313" key="3">
    <source>
        <dbReference type="EMBL" id="MBZ5712086.1"/>
    </source>
</evidence>
<proteinExistence type="predicted"/>
<gene>
    <name evidence="3" type="ORF">K7C98_22815</name>
</gene>
<evidence type="ECO:0000256" key="1">
    <source>
        <dbReference type="SAM" id="MobiDB-lite"/>
    </source>
</evidence>
<accession>A0ABS7TV51</accession>